<gene>
    <name evidence="1" type="ORF">S06H3_24834</name>
</gene>
<feature type="non-terminal residue" evidence="1">
    <location>
        <position position="1"/>
    </location>
</feature>
<dbReference type="InterPro" id="IPR036291">
    <property type="entry name" value="NAD(P)-bd_dom_sf"/>
</dbReference>
<proteinExistence type="predicted"/>
<accession>X1MAM3</accession>
<evidence type="ECO:0000313" key="1">
    <source>
        <dbReference type="EMBL" id="GAI28333.1"/>
    </source>
</evidence>
<dbReference type="Gene3D" id="3.40.50.720">
    <property type="entry name" value="NAD(P)-binding Rossmann-like Domain"/>
    <property type="match status" value="1"/>
</dbReference>
<name>X1MAM3_9ZZZZ</name>
<dbReference type="EMBL" id="BARV01014002">
    <property type="protein sequence ID" value="GAI28333.1"/>
    <property type="molecule type" value="Genomic_DNA"/>
</dbReference>
<organism evidence="1">
    <name type="scientific">marine sediment metagenome</name>
    <dbReference type="NCBI Taxonomy" id="412755"/>
    <lineage>
        <taxon>unclassified sequences</taxon>
        <taxon>metagenomes</taxon>
        <taxon>ecological metagenomes</taxon>
    </lineage>
</organism>
<reference evidence="1" key="1">
    <citation type="journal article" date="2014" name="Front. Microbiol.">
        <title>High frequency of phylogenetically diverse reductive dehalogenase-homologous genes in deep subseafloor sedimentary metagenomes.</title>
        <authorList>
            <person name="Kawai M."/>
            <person name="Futagami T."/>
            <person name="Toyoda A."/>
            <person name="Takaki Y."/>
            <person name="Nishi S."/>
            <person name="Hori S."/>
            <person name="Arai W."/>
            <person name="Tsubouchi T."/>
            <person name="Morono Y."/>
            <person name="Uchiyama I."/>
            <person name="Ito T."/>
            <person name="Fujiyama A."/>
            <person name="Inagaki F."/>
            <person name="Takami H."/>
        </authorList>
    </citation>
    <scope>NUCLEOTIDE SEQUENCE</scope>
    <source>
        <strain evidence="1">Expedition CK06-06</strain>
    </source>
</reference>
<dbReference type="AlphaFoldDB" id="X1MAM3"/>
<dbReference type="SUPFAM" id="SSF51735">
    <property type="entry name" value="NAD(P)-binding Rossmann-fold domains"/>
    <property type="match status" value="1"/>
</dbReference>
<protein>
    <submittedName>
        <fullName evidence="1">Uncharacterized protein</fullName>
    </submittedName>
</protein>
<sequence length="101" mass="11363">GSHIVGGLLKRGYQTSILHRGVHEVKLSREVEHIHADPHFVDTLAEALGARKFDLIICTYGRLRYVALIREHDIKPEDIVQGVANVGQFTKSLNEPLELKQ</sequence>
<feature type="non-terminal residue" evidence="1">
    <location>
        <position position="101"/>
    </location>
</feature>
<comment type="caution">
    <text evidence="1">The sequence shown here is derived from an EMBL/GenBank/DDBJ whole genome shotgun (WGS) entry which is preliminary data.</text>
</comment>